<dbReference type="AlphaFoldDB" id="A0A9Q0UK96"/>
<dbReference type="EMBL" id="JAPFFK010000012">
    <property type="protein sequence ID" value="KAJ6731701.1"/>
    <property type="molecule type" value="Genomic_DNA"/>
</dbReference>
<evidence type="ECO:0000313" key="2">
    <source>
        <dbReference type="Proteomes" id="UP001151532"/>
    </source>
</evidence>
<gene>
    <name evidence="1" type="ORF">OIU79_002932</name>
</gene>
<evidence type="ECO:0000313" key="1">
    <source>
        <dbReference type="EMBL" id="KAJ6731701.1"/>
    </source>
</evidence>
<reference evidence="1" key="1">
    <citation type="submission" date="2022-11" db="EMBL/GenBank/DDBJ databases">
        <authorList>
            <person name="Hyden B.L."/>
            <person name="Feng K."/>
            <person name="Yates T."/>
            <person name="Jawdy S."/>
            <person name="Smart L.B."/>
            <person name="Muchero W."/>
        </authorList>
    </citation>
    <scope>NUCLEOTIDE SEQUENCE</scope>
    <source>
        <tissue evidence="1">Shoot tip</tissue>
    </source>
</reference>
<keyword evidence="2" id="KW-1185">Reference proteome</keyword>
<dbReference type="Proteomes" id="UP001151532">
    <property type="component" value="Chromosome 18"/>
</dbReference>
<proteinExistence type="predicted"/>
<comment type="caution">
    <text evidence="1">The sequence shown here is derived from an EMBL/GenBank/DDBJ whole genome shotgun (WGS) entry which is preliminary data.</text>
</comment>
<accession>A0A9Q0UK96</accession>
<name>A0A9Q0UK96_SALPP</name>
<organism evidence="1 2">
    <name type="scientific">Salix purpurea</name>
    <name type="common">Purple osier willow</name>
    <dbReference type="NCBI Taxonomy" id="77065"/>
    <lineage>
        <taxon>Eukaryota</taxon>
        <taxon>Viridiplantae</taxon>
        <taxon>Streptophyta</taxon>
        <taxon>Embryophyta</taxon>
        <taxon>Tracheophyta</taxon>
        <taxon>Spermatophyta</taxon>
        <taxon>Magnoliopsida</taxon>
        <taxon>eudicotyledons</taxon>
        <taxon>Gunneridae</taxon>
        <taxon>Pentapetalae</taxon>
        <taxon>rosids</taxon>
        <taxon>fabids</taxon>
        <taxon>Malpighiales</taxon>
        <taxon>Salicaceae</taxon>
        <taxon>Saliceae</taxon>
        <taxon>Salix</taxon>
    </lineage>
</organism>
<protein>
    <submittedName>
        <fullName evidence="1">Uncharacterized protein</fullName>
    </submittedName>
</protein>
<sequence>MLSLSLFPQKMVDDLLSQKRFAHLVWGFAGETFQTMGSPRILMQQSYDYLKQEESKMNEHMIFFNLANQSMILAVSFFL</sequence>
<reference evidence="1" key="2">
    <citation type="journal article" date="2023" name="Int. J. Mol. Sci.">
        <title>De Novo Assembly and Annotation of 11 Diverse Shrub Willow (Salix) Genomes Reveals Novel Gene Organization in Sex-Linked Regions.</title>
        <authorList>
            <person name="Hyden B."/>
            <person name="Feng K."/>
            <person name="Yates T.B."/>
            <person name="Jawdy S."/>
            <person name="Cereghino C."/>
            <person name="Smart L.B."/>
            <person name="Muchero W."/>
        </authorList>
    </citation>
    <scope>NUCLEOTIDE SEQUENCE</scope>
    <source>
        <tissue evidence="1">Shoot tip</tissue>
    </source>
</reference>